<keyword evidence="3" id="KW-1185">Reference proteome</keyword>
<organism evidence="2 3">
    <name type="scientific">Hymenobacter gummosus</name>
    <dbReference type="NCBI Taxonomy" id="1776032"/>
    <lineage>
        <taxon>Bacteria</taxon>
        <taxon>Pseudomonadati</taxon>
        <taxon>Bacteroidota</taxon>
        <taxon>Cytophagia</taxon>
        <taxon>Cytophagales</taxon>
        <taxon>Hymenobacteraceae</taxon>
        <taxon>Hymenobacter</taxon>
    </lineage>
</organism>
<keyword evidence="1" id="KW-0812">Transmembrane</keyword>
<feature type="transmembrane region" description="Helical" evidence="1">
    <location>
        <begin position="311"/>
        <end position="331"/>
    </location>
</feature>
<evidence type="ECO:0000313" key="3">
    <source>
        <dbReference type="Proteomes" id="UP000282184"/>
    </source>
</evidence>
<proteinExistence type="predicted"/>
<evidence type="ECO:0000256" key="1">
    <source>
        <dbReference type="SAM" id="Phobius"/>
    </source>
</evidence>
<dbReference type="OrthoDB" id="9805625at2"/>
<dbReference type="SUPFAM" id="SSF53448">
    <property type="entry name" value="Nucleotide-diphospho-sugar transferases"/>
    <property type="match status" value="1"/>
</dbReference>
<dbReference type="InterPro" id="IPR050834">
    <property type="entry name" value="Glycosyltransf_2"/>
</dbReference>
<keyword evidence="1" id="KW-1133">Transmembrane helix</keyword>
<protein>
    <submittedName>
        <fullName evidence="2">Glycosyltransferase</fullName>
    </submittedName>
</protein>
<feature type="transmembrane region" description="Helical" evidence="1">
    <location>
        <begin position="367"/>
        <end position="390"/>
    </location>
</feature>
<dbReference type="Proteomes" id="UP000282184">
    <property type="component" value="Unassembled WGS sequence"/>
</dbReference>
<dbReference type="RefSeq" id="WP_126693909.1">
    <property type="nucleotide sequence ID" value="NZ_RXOF01000008.1"/>
</dbReference>
<accession>A0A431U153</accession>
<dbReference type="Gene3D" id="3.90.550.10">
    <property type="entry name" value="Spore Coat Polysaccharide Biosynthesis Protein SpsA, Chain A"/>
    <property type="match status" value="1"/>
</dbReference>
<keyword evidence="1" id="KW-0472">Membrane</keyword>
<sequence length="402" mass="42350">MSGTDWLGLLLTLPAAAYAAVFLRYRRAWRGLRPGRMAEETAAASKPADGHGLNAAAGAPAPLVSVLIAARNEAAALPRLLADLRAQTWLHLAGPPFEVIVADDHSTDATAAVVCAAAADSPFPLRLLALAGLPNRPTGKKAAVEAALAVARAPWAVCTDADCRVGEGWLAAYAPYFAAEQVQFISGPVLLTGRGLLADLQGLELAALVGTGAASIALAAPTMCNGANLAYRRAAFHEVGGFRGNDHLPSGDDEFLLHKLAARYPQGIRFVADAAATVRTAAQPTLGALLQQRVRWASKWRHYQPGGASRGLALLVLGANLSLYLLALLLLIRPAAWPWAAAGWALKLGADVAFLRPVLGFFGRRRWLGLVPLLQLLYPPYALAVGLLGLRGGYQWKGRRAG</sequence>
<name>A0A431U153_9BACT</name>
<dbReference type="PANTHER" id="PTHR43685">
    <property type="entry name" value="GLYCOSYLTRANSFERASE"/>
    <property type="match status" value="1"/>
</dbReference>
<comment type="caution">
    <text evidence="2">The sequence shown here is derived from an EMBL/GenBank/DDBJ whole genome shotgun (WGS) entry which is preliminary data.</text>
</comment>
<dbReference type="GO" id="GO:0016740">
    <property type="term" value="F:transferase activity"/>
    <property type="evidence" value="ECO:0007669"/>
    <property type="project" value="UniProtKB-KW"/>
</dbReference>
<dbReference type="AlphaFoldDB" id="A0A431U153"/>
<gene>
    <name evidence="2" type="ORF">EJV47_14630</name>
</gene>
<dbReference type="Pfam" id="PF13641">
    <property type="entry name" value="Glyco_tranf_2_3"/>
    <property type="match status" value="1"/>
</dbReference>
<dbReference type="PANTHER" id="PTHR43685:SF2">
    <property type="entry name" value="GLYCOSYLTRANSFERASE 2-LIKE DOMAIN-CONTAINING PROTEIN"/>
    <property type="match status" value="1"/>
</dbReference>
<feature type="transmembrane region" description="Helical" evidence="1">
    <location>
        <begin position="6"/>
        <end position="25"/>
    </location>
</feature>
<dbReference type="EMBL" id="RXOF01000008">
    <property type="protein sequence ID" value="RTQ48832.1"/>
    <property type="molecule type" value="Genomic_DNA"/>
</dbReference>
<keyword evidence="2" id="KW-0808">Transferase</keyword>
<dbReference type="InterPro" id="IPR029044">
    <property type="entry name" value="Nucleotide-diphossugar_trans"/>
</dbReference>
<evidence type="ECO:0000313" key="2">
    <source>
        <dbReference type="EMBL" id="RTQ48832.1"/>
    </source>
</evidence>
<reference evidence="2 3" key="1">
    <citation type="submission" date="2018-12" db="EMBL/GenBank/DDBJ databases">
        <title>Hymenobacter gummosus sp. nov., isolated from a spring.</title>
        <authorList>
            <person name="Nie L."/>
        </authorList>
    </citation>
    <scope>NUCLEOTIDE SEQUENCE [LARGE SCALE GENOMIC DNA]</scope>
    <source>
        <strain evidence="2 3">KCTC 52166</strain>
    </source>
</reference>